<feature type="transmembrane region" description="Helical" evidence="5">
    <location>
        <begin position="173"/>
        <end position="192"/>
    </location>
</feature>
<feature type="transmembrane region" description="Helical" evidence="5">
    <location>
        <begin position="279"/>
        <end position="303"/>
    </location>
</feature>
<dbReference type="GO" id="GO:0022857">
    <property type="term" value="F:transmembrane transporter activity"/>
    <property type="evidence" value="ECO:0007669"/>
    <property type="project" value="InterPro"/>
</dbReference>
<name>T1BD24_9ZZZZ</name>
<dbReference type="AlphaFoldDB" id="T1BD24"/>
<feature type="transmembrane region" description="Helical" evidence="5">
    <location>
        <begin position="198"/>
        <end position="224"/>
    </location>
</feature>
<dbReference type="PANTHER" id="PTHR23501:SF192">
    <property type="entry name" value="TRANSPORTER"/>
    <property type="match status" value="1"/>
</dbReference>
<dbReference type="InterPro" id="IPR020846">
    <property type="entry name" value="MFS_dom"/>
</dbReference>
<dbReference type="Gene3D" id="1.20.1250.20">
    <property type="entry name" value="MFS general substrate transporter like domains"/>
    <property type="match status" value="1"/>
</dbReference>
<organism evidence="7">
    <name type="scientific">mine drainage metagenome</name>
    <dbReference type="NCBI Taxonomy" id="410659"/>
    <lineage>
        <taxon>unclassified sequences</taxon>
        <taxon>metagenomes</taxon>
        <taxon>ecological metagenomes</taxon>
    </lineage>
</organism>
<feature type="transmembrane region" description="Helical" evidence="5">
    <location>
        <begin position="26"/>
        <end position="45"/>
    </location>
</feature>
<reference evidence="7" key="2">
    <citation type="journal article" date="2014" name="ISME J.">
        <title>Microbial stratification in low pH oxic and suboxic macroscopic growths along an acid mine drainage.</title>
        <authorList>
            <person name="Mendez-Garcia C."/>
            <person name="Mesa V."/>
            <person name="Sprenger R.R."/>
            <person name="Richter M."/>
            <person name="Diez M.S."/>
            <person name="Solano J."/>
            <person name="Bargiela R."/>
            <person name="Golyshina O.V."/>
            <person name="Manteca A."/>
            <person name="Ramos J.L."/>
            <person name="Gallego J.R."/>
            <person name="Llorente I."/>
            <person name="Martins Dos Santos V.A."/>
            <person name="Jensen O.N."/>
            <person name="Pelaez A.I."/>
            <person name="Sanchez J."/>
            <person name="Ferrer M."/>
        </authorList>
    </citation>
    <scope>NUCLEOTIDE SEQUENCE</scope>
</reference>
<keyword evidence="4 5" id="KW-0472">Membrane</keyword>
<accession>T1BD24</accession>
<feature type="transmembrane region" description="Helical" evidence="5">
    <location>
        <begin position="141"/>
        <end position="161"/>
    </location>
</feature>
<dbReference type="GO" id="GO:0005886">
    <property type="term" value="C:plasma membrane"/>
    <property type="evidence" value="ECO:0007669"/>
    <property type="project" value="TreeGrafter"/>
</dbReference>
<protein>
    <submittedName>
        <fullName evidence="7">Major facilitator transporter</fullName>
    </submittedName>
</protein>
<feature type="non-terminal residue" evidence="7">
    <location>
        <position position="1"/>
    </location>
</feature>
<dbReference type="InterPro" id="IPR036259">
    <property type="entry name" value="MFS_trans_sf"/>
</dbReference>
<feature type="domain" description="Major facilitator superfamily (MFS) profile" evidence="6">
    <location>
        <begin position="1"/>
        <end position="308"/>
    </location>
</feature>
<feature type="transmembrane region" description="Helical" evidence="5">
    <location>
        <begin position="105"/>
        <end position="129"/>
    </location>
</feature>
<keyword evidence="3 5" id="KW-1133">Transmembrane helix</keyword>
<evidence type="ECO:0000256" key="2">
    <source>
        <dbReference type="ARBA" id="ARBA00022692"/>
    </source>
</evidence>
<sequence>IPVAVLVLILAAVLIRESTIRESRRIDFVGASSLGVGLTFAMLGITEGQYWGWTGWTSGSFAGVAMGVPEFFAIAAVAFLVFLVWEPRAPAPIVSFAALRQRNIWVSNLNGVLVGMTMFLMFTVLILLAEYPAPGFGLSELNAGLALVPAVIGMMAFGPILGRAIPRFGPKPVMIAGFLLIALGALGMIVYNRSIYQIAAFAVPVMVGNVGVLISMSNIIVLSVDPRTMGVQTGMNQTFRNLGSAIGPVLVSSILAAYAFTLYVPIGPGVSYAFENYRIVGYAVVFALVAVVGILGAVVSFGLRNYRFHADGTRSGEAGHVANASAEAASTVPAATESAR</sequence>
<comment type="subcellular location">
    <subcellularLocation>
        <location evidence="1">Membrane</location>
        <topology evidence="1">Multi-pass membrane protein</topology>
    </subcellularLocation>
</comment>
<evidence type="ECO:0000259" key="6">
    <source>
        <dbReference type="PROSITE" id="PS50850"/>
    </source>
</evidence>
<reference evidence="7" key="1">
    <citation type="submission" date="2013-08" db="EMBL/GenBank/DDBJ databases">
        <authorList>
            <person name="Mendez C."/>
            <person name="Richter M."/>
            <person name="Ferrer M."/>
            <person name="Sanchez J."/>
        </authorList>
    </citation>
    <scope>NUCLEOTIDE SEQUENCE</scope>
</reference>
<dbReference type="EMBL" id="AUZY01003015">
    <property type="protein sequence ID" value="EQD70796.1"/>
    <property type="molecule type" value="Genomic_DNA"/>
</dbReference>
<evidence type="ECO:0000256" key="1">
    <source>
        <dbReference type="ARBA" id="ARBA00004141"/>
    </source>
</evidence>
<dbReference type="PROSITE" id="PS50850">
    <property type="entry name" value="MFS"/>
    <property type="match status" value="1"/>
</dbReference>
<feature type="transmembrane region" description="Helical" evidence="5">
    <location>
        <begin position="65"/>
        <end position="85"/>
    </location>
</feature>
<feature type="transmembrane region" description="Helical" evidence="5">
    <location>
        <begin position="245"/>
        <end position="267"/>
    </location>
</feature>
<proteinExistence type="predicted"/>
<dbReference type="SUPFAM" id="SSF103473">
    <property type="entry name" value="MFS general substrate transporter"/>
    <property type="match status" value="1"/>
</dbReference>
<dbReference type="PANTHER" id="PTHR23501">
    <property type="entry name" value="MAJOR FACILITATOR SUPERFAMILY"/>
    <property type="match status" value="1"/>
</dbReference>
<evidence type="ECO:0000256" key="4">
    <source>
        <dbReference type="ARBA" id="ARBA00023136"/>
    </source>
</evidence>
<keyword evidence="2 5" id="KW-0812">Transmembrane</keyword>
<dbReference type="Pfam" id="PF07690">
    <property type="entry name" value="MFS_1"/>
    <property type="match status" value="1"/>
</dbReference>
<evidence type="ECO:0000256" key="3">
    <source>
        <dbReference type="ARBA" id="ARBA00022989"/>
    </source>
</evidence>
<evidence type="ECO:0000313" key="7">
    <source>
        <dbReference type="EMBL" id="EQD70796.1"/>
    </source>
</evidence>
<dbReference type="InterPro" id="IPR011701">
    <property type="entry name" value="MFS"/>
</dbReference>
<evidence type="ECO:0000256" key="5">
    <source>
        <dbReference type="SAM" id="Phobius"/>
    </source>
</evidence>
<gene>
    <name evidence="7" type="ORF">B1B_04805</name>
</gene>
<comment type="caution">
    <text evidence="7">The sequence shown here is derived from an EMBL/GenBank/DDBJ whole genome shotgun (WGS) entry which is preliminary data.</text>
</comment>